<keyword evidence="3 7" id="KW-0812">Transmembrane</keyword>
<evidence type="ECO:0000256" key="3">
    <source>
        <dbReference type="ARBA" id="ARBA00022692"/>
    </source>
</evidence>
<protein>
    <recommendedName>
        <fullName evidence="9">NADH:quinone oxidoreductase/Mrp antiporter transmembrane domain-containing protein</fullName>
    </recommendedName>
</protein>
<evidence type="ECO:0000256" key="5">
    <source>
        <dbReference type="ARBA" id="ARBA00023002"/>
    </source>
</evidence>
<dbReference type="PRINTS" id="PR01434">
    <property type="entry name" value="NADHDHGNASE5"/>
</dbReference>
<dbReference type="PANTHER" id="PTHR42682">
    <property type="entry name" value="HYDROGENASE-4 COMPONENT F"/>
    <property type="match status" value="1"/>
</dbReference>
<comment type="caution">
    <text evidence="10">The sequence shown here is derived from an EMBL/GenBank/DDBJ whole genome shotgun (WGS) entry which is preliminary data.</text>
</comment>
<dbReference type="GO" id="GO:0005886">
    <property type="term" value="C:plasma membrane"/>
    <property type="evidence" value="ECO:0007669"/>
    <property type="project" value="UniProtKB-SubCell"/>
</dbReference>
<dbReference type="InterPro" id="IPR052175">
    <property type="entry name" value="ComplexI-like_HydComp"/>
</dbReference>
<evidence type="ECO:0000256" key="7">
    <source>
        <dbReference type="RuleBase" id="RU000320"/>
    </source>
</evidence>
<evidence type="ECO:0000256" key="6">
    <source>
        <dbReference type="ARBA" id="ARBA00023136"/>
    </source>
</evidence>
<keyword evidence="2" id="KW-1003">Cell membrane</keyword>
<evidence type="ECO:0000256" key="8">
    <source>
        <dbReference type="SAM" id="Phobius"/>
    </source>
</evidence>
<feature type="transmembrane region" description="Helical" evidence="8">
    <location>
        <begin position="30"/>
        <end position="47"/>
    </location>
</feature>
<dbReference type="GO" id="GO:0016491">
    <property type="term" value="F:oxidoreductase activity"/>
    <property type="evidence" value="ECO:0007669"/>
    <property type="project" value="UniProtKB-KW"/>
</dbReference>
<proteinExistence type="predicted"/>
<feature type="transmembrane region" description="Helical" evidence="8">
    <location>
        <begin position="225"/>
        <end position="247"/>
    </location>
</feature>
<sequence length="607" mass="66254">MTMLVIALPIFASLLILLTPKRWPASQPTILMAATIASLFLSFSLFGKESMVSFPWLGGGLDFSFRLYQFSAFIVAAVAAFSFLIALYTLSFFRADNQSKLFAFYLLLSQGLAAGAVLANNLVVMLFFWEALLLTLFGFILLGGQYSFKTAIKAFTINGITDLCMMLGIVLTIFLAGTATMTKINLPLDTLGATAFIFLMIGAIAKAGSMPFHTWIPDAALDAPLPFMAFLPAALEKLLGIYLLTRISFDLFQLKPESWVSSLLMIVGAATLILAVLMALIQKNYKKLLSYHAISQVGYMILGLGTAVPAGMVGGLFHMINHAMYKSCLFLTGGSVEKQAGTTDLEKLGGLGWKMPVTFGCFLIAAASISGVPPFNGFFSKELVYDGALERGTIFYVIALLGSFFTAASFLKLGHAAYFGQAATQTRETKEAAWPMLLPMIIIAALCLLFGLWNALPLNNLIQPVFGQQLAGHNYAGLPHNLFLIVMTVIVIGLALLNHWFGVKRYGSGLKAADHIHYAPGLKQAYNLAEKKFFDPYELGLKAIRLFAIIAWGLDRLIDWLYSGLATSAARLLSLVIRKSHSGNYATYLWWVIVSLAGSMLYIFMVK</sequence>
<dbReference type="PANTHER" id="PTHR42682:SF4">
    <property type="entry name" value="NADH-UBIQUINONE_PLASTOQUINONE"/>
    <property type="match status" value="1"/>
</dbReference>
<evidence type="ECO:0000313" key="11">
    <source>
        <dbReference type="Proteomes" id="UP000178951"/>
    </source>
</evidence>
<feature type="transmembrane region" description="Helical" evidence="8">
    <location>
        <begin position="432"/>
        <end position="453"/>
    </location>
</feature>
<dbReference type="STRING" id="1802583.A2311_02120"/>
<feature type="transmembrane region" description="Helical" evidence="8">
    <location>
        <begin position="126"/>
        <end position="148"/>
    </location>
</feature>
<feature type="transmembrane region" description="Helical" evidence="8">
    <location>
        <begin position="355"/>
        <end position="373"/>
    </location>
</feature>
<evidence type="ECO:0000259" key="9">
    <source>
        <dbReference type="Pfam" id="PF00361"/>
    </source>
</evidence>
<keyword evidence="4 8" id="KW-1133">Transmembrane helix</keyword>
<evidence type="ECO:0000256" key="4">
    <source>
        <dbReference type="ARBA" id="ARBA00022989"/>
    </source>
</evidence>
<evidence type="ECO:0000256" key="2">
    <source>
        <dbReference type="ARBA" id="ARBA00022475"/>
    </source>
</evidence>
<evidence type="ECO:0000313" key="10">
    <source>
        <dbReference type="EMBL" id="OGC36812.1"/>
    </source>
</evidence>
<name>A0A1F4TVX1_UNCSA</name>
<feature type="domain" description="NADH:quinone oxidoreductase/Mrp antiporter transmembrane" evidence="9">
    <location>
        <begin position="119"/>
        <end position="406"/>
    </location>
</feature>
<evidence type="ECO:0000256" key="1">
    <source>
        <dbReference type="ARBA" id="ARBA00004651"/>
    </source>
</evidence>
<comment type="subcellular location">
    <subcellularLocation>
        <location evidence="1">Cell membrane</location>
        <topology evidence="1">Multi-pass membrane protein</topology>
    </subcellularLocation>
    <subcellularLocation>
        <location evidence="7">Membrane</location>
        <topology evidence="7">Multi-pass membrane protein</topology>
    </subcellularLocation>
</comment>
<feature type="transmembrane region" description="Helical" evidence="8">
    <location>
        <begin position="259"/>
        <end position="281"/>
    </location>
</feature>
<dbReference type="EMBL" id="MEUF01000005">
    <property type="protein sequence ID" value="OGC36812.1"/>
    <property type="molecule type" value="Genomic_DNA"/>
</dbReference>
<gene>
    <name evidence="10" type="ORF">A2311_02120</name>
</gene>
<accession>A0A1F4TVX1</accession>
<feature type="transmembrane region" description="Helical" evidence="8">
    <location>
        <begin position="393"/>
        <end position="411"/>
    </location>
</feature>
<dbReference type="Pfam" id="PF00361">
    <property type="entry name" value="Proton_antipo_M"/>
    <property type="match status" value="1"/>
</dbReference>
<feature type="transmembrane region" description="Helical" evidence="8">
    <location>
        <begin position="293"/>
        <end position="317"/>
    </location>
</feature>
<dbReference type="Proteomes" id="UP000178951">
    <property type="component" value="Unassembled WGS sequence"/>
</dbReference>
<feature type="transmembrane region" description="Helical" evidence="8">
    <location>
        <begin position="67"/>
        <end position="90"/>
    </location>
</feature>
<feature type="transmembrane region" description="Helical" evidence="8">
    <location>
        <begin position="188"/>
        <end position="205"/>
    </location>
</feature>
<reference evidence="10 11" key="1">
    <citation type="journal article" date="2016" name="Nat. Commun.">
        <title>Thousands of microbial genomes shed light on interconnected biogeochemical processes in an aquifer system.</title>
        <authorList>
            <person name="Anantharaman K."/>
            <person name="Brown C.T."/>
            <person name="Hug L.A."/>
            <person name="Sharon I."/>
            <person name="Castelle C.J."/>
            <person name="Probst A.J."/>
            <person name="Thomas B.C."/>
            <person name="Singh A."/>
            <person name="Wilkins M.J."/>
            <person name="Karaoz U."/>
            <person name="Brodie E.L."/>
            <person name="Williams K.H."/>
            <person name="Hubbard S.S."/>
            <person name="Banfield J.F."/>
        </authorList>
    </citation>
    <scope>NUCLEOTIDE SEQUENCE [LARGE SCALE GENOMIC DNA]</scope>
</reference>
<organism evidence="10 11">
    <name type="scientific">candidate division WOR-1 bacterium RIFOXYB2_FULL_48_7</name>
    <dbReference type="NCBI Taxonomy" id="1802583"/>
    <lineage>
        <taxon>Bacteria</taxon>
        <taxon>Bacillati</taxon>
        <taxon>Saganbacteria</taxon>
    </lineage>
</organism>
<feature type="transmembrane region" description="Helical" evidence="8">
    <location>
        <begin position="588"/>
        <end position="605"/>
    </location>
</feature>
<feature type="transmembrane region" description="Helical" evidence="8">
    <location>
        <begin position="102"/>
        <end position="119"/>
    </location>
</feature>
<keyword evidence="5" id="KW-0560">Oxidoreductase</keyword>
<keyword evidence="6 8" id="KW-0472">Membrane</keyword>
<feature type="transmembrane region" description="Helical" evidence="8">
    <location>
        <begin position="482"/>
        <end position="501"/>
    </location>
</feature>
<dbReference type="InterPro" id="IPR001750">
    <property type="entry name" value="ND/Mrp_TM"/>
</dbReference>
<feature type="transmembrane region" description="Helical" evidence="8">
    <location>
        <begin position="154"/>
        <end position="176"/>
    </location>
</feature>
<dbReference type="AlphaFoldDB" id="A0A1F4TVX1"/>